<dbReference type="PhylomeDB" id="A7SPD8"/>
<dbReference type="KEGG" id="nve:5505772"/>
<gene>
    <name evidence="3" type="ORF">NEMVEDRAFT_v1g246556</name>
</gene>
<evidence type="ECO:0000313" key="4">
    <source>
        <dbReference type="Proteomes" id="UP000001593"/>
    </source>
</evidence>
<dbReference type="GO" id="GO:0005634">
    <property type="term" value="C:nucleus"/>
    <property type="evidence" value="ECO:0000318"/>
    <property type="project" value="GO_Central"/>
</dbReference>
<dbReference type="InterPro" id="IPR038356">
    <property type="entry name" value="Tma16_sf"/>
</dbReference>
<dbReference type="FunCoup" id="A7SPD8">
    <property type="interactions" value="337"/>
</dbReference>
<keyword evidence="4" id="KW-1185">Reference proteome</keyword>
<dbReference type="Proteomes" id="UP000001593">
    <property type="component" value="Unassembled WGS sequence"/>
</dbReference>
<dbReference type="Gene3D" id="1.20.1440.170">
    <property type="entry name" value="Translation machinery-associated protein 16-like"/>
    <property type="match status" value="1"/>
</dbReference>
<dbReference type="Pfam" id="PF11176">
    <property type="entry name" value="Tma16"/>
    <property type="match status" value="1"/>
</dbReference>
<dbReference type="OrthoDB" id="270284at2759"/>
<dbReference type="InParanoid" id="A7SPD8"/>
<dbReference type="FunFam" id="1.20.1440.170:FF:000001">
    <property type="entry name" value="Translation machinery-associated 16 homolog"/>
    <property type="match status" value="1"/>
</dbReference>
<evidence type="ECO:0000256" key="1">
    <source>
        <dbReference type="ARBA" id="ARBA00034127"/>
    </source>
</evidence>
<dbReference type="HOGENOM" id="CLU_105581_0_0_1"/>
<name>A7SPD8_NEMVE</name>
<proteinExistence type="inferred from homology"/>
<evidence type="ECO:0008006" key="5">
    <source>
        <dbReference type="Google" id="ProtNLM"/>
    </source>
</evidence>
<protein>
    <recommendedName>
        <fullName evidence="5">Translation machinery-associated protein 16</fullName>
    </recommendedName>
</protein>
<dbReference type="PANTHER" id="PTHR13349">
    <property type="entry name" value="TRANSLATION MACHINERY-ASSOCIATED PROTEIN 16"/>
    <property type="match status" value="1"/>
</dbReference>
<dbReference type="PANTHER" id="PTHR13349:SF2">
    <property type="entry name" value="TRANSLATION MACHINERY-ASSOCIATED PROTEIN 16"/>
    <property type="match status" value="1"/>
</dbReference>
<organism evidence="3 4">
    <name type="scientific">Nematostella vectensis</name>
    <name type="common">Starlet sea anemone</name>
    <dbReference type="NCBI Taxonomy" id="45351"/>
    <lineage>
        <taxon>Eukaryota</taxon>
        <taxon>Metazoa</taxon>
        <taxon>Cnidaria</taxon>
        <taxon>Anthozoa</taxon>
        <taxon>Hexacorallia</taxon>
        <taxon>Actiniaria</taxon>
        <taxon>Edwardsiidae</taxon>
        <taxon>Nematostella</taxon>
    </lineage>
</organism>
<dbReference type="eggNOG" id="ENOG502RXYZ">
    <property type="taxonomic scope" value="Eukaryota"/>
</dbReference>
<comment type="similarity">
    <text evidence="1">Belongs to the TMA16 family.</text>
</comment>
<feature type="region of interest" description="Disordered" evidence="2">
    <location>
        <begin position="206"/>
        <end position="229"/>
    </location>
</feature>
<dbReference type="AlphaFoldDB" id="A7SPD8"/>
<evidence type="ECO:0000313" key="3">
    <source>
        <dbReference type="EMBL" id="EDO34435.1"/>
    </source>
</evidence>
<dbReference type="STRING" id="45351.A7SPD8"/>
<sequence length="229" mass="27385">MEIDVNAFLFSLDIRFFTKIWTFYFYEYHIVLPREFTSRLVPFQPKAFKVRSQIKKAIHPNSRKASQLARSAHRDEKLQRKKDERTHMLEVKVGDKCRWFYEHIDDTKTRYTAQEVRDLIEMYLHRFDDELQKIEELNNVVKGRQRMHVNKEDAMRTIIKVERELFSTGGLEIPDLTSAKNFELFKIWNCDMKNFAPIKMKLFSNTQSSKESDASNEITENTTEMEAKN</sequence>
<accession>A7SPD8</accession>
<dbReference type="InterPro" id="IPR021346">
    <property type="entry name" value="Tma16"/>
</dbReference>
<evidence type="ECO:0000256" key="2">
    <source>
        <dbReference type="SAM" id="MobiDB-lite"/>
    </source>
</evidence>
<reference evidence="3 4" key="1">
    <citation type="journal article" date="2007" name="Science">
        <title>Sea anemone genome reveals ancestral eumetazoan gene repertoire and genomic organization.</title>
        <authorList>
            <person name="Putnam N.H."/>
            <person name="Srivastava M."/>
            <person name="Hellsten U."/>
            <person name="Dirks B."/>
            <person name="Chapman J."/>
            <person name="Salamov A."/>
            <person name="Terry A."/>
            <person name="Shapiro H."/>
            <person name="Lindquist E."/>
            <person name="Kapitonov V.V."/>
            <person name="Jurka J."/>
            <person name="Genikhovich G."/>
            <person name="Grigoriev I.V."/>
            <person name="Lucas S.M."/>
            <person name="Steele R.E."/>
            <person name="Finnerty J.R."/>
            <person name="Technau U."/>
            <person name="Martindale M.Q."/>
            <person name="Rokhsar D.S."/>
        </authorList>
    </citation>
    <scope>NUCLEOTIDE SEQUENCE [LARGE SCALE GENOMIC DNA]</scope>
    <source>
        <strain evidence="4">CH2 X CH6</strain>
    </source>
</reference>
<feature type="region of interest" description="Disordered" evidence="2">
    <location>
        <begin position="59"/>
        <end position="80"/>
    </location>
</feature>
<dbReference type="EMBL" id="DS469732">
    <property type="protein sequence ID" value="EDO34435.1"/>
    <property type="molecule type" value="Genomic_DNA"/>
</dbReference>